<dbReference type="AlphaFoldDB" id="A0A1A8XQI4"/>
<evidence type="ECO:0000256" key="1">
    <source>
        <dbReference type="SAM" id="MobiDB-lite"/>
    </source>
</evidence>
<dbReference type="Proteomes" id="UP000199600">
    <property type="component" value="Unassembled WGS sequence"/>
</dbReference>
<evidence type="ECO:0000313" key="2">
    <source>
        <dbReference type="EMBL" id="SBT06921.1"/>
    </source>
</evidence>
<keyword evidence="3" id="KW-1185">Reference proteome</keyword>
<reference evidence="2 3" key="1">
    <citation type="submission" date="2016-06" db="EMBL/GenBank/DDBJ databases">
        <authorList>
            <person name="Kjaerup R.B."/>
            <person name="Dalgaard T.S."/>
            <person name="Juul-Madsen H.R."/>
        </authorList>
    </citation>
    <scope>NUCLEOTIDE SEQUENCE [LARGE SCALE GENOMIC DNA]</scope>
    <source>
        <strain evidence="2">2</strain>
    </source>
</reference>
<accession>A0A1A8XQI4</accession>
<evidence type="ECO:0000313" key="3">
    <source>
        <dbReference type="Proteomes" id="UP000199600"/>
    </source>
</evidence>
<dbReference type="EMBL" id="FLQY01000112">
    <property type="protein sequence ID" value="SBT06921.1"/>
    <property type="molecule type" value="Genomic_DNA"/>
</dbReference>
<feature type="region of interest" description="Disordered" evidence="1">
    <location>
        <begin position="1"/>
        <end position="20"/>
    </location>
</feature>
<gene>
    <name evidence="2" type="ORF">PROAA_20053</name>
</gene>
<proteinExistence type="predicted"/>
<organism evidence="2 3">
    <name type="scientific">Candidatus Propionivibrio aalborgensis</name>
    <dbReference type="NCBI Taxonomy" id="1860101"/>
    <lineage>
        <taxon>Bacteria</taxon>
        <taxon>Pseudomonadati</taxon>
        <taxon>Pseudomonadota</taxon>
        <taxon>Betaproteobacteria</taxon>
        <taxon>Rhodocyclales</taxon>
        <taxon>Rhodocyclaceae</taxon>
        <taxon>Propionivibrio</taxon>
    </lineage>
</organism>
<sequence length="77" mass="8644">MEASAKLLRKMHQHQERGSSCQHESALLGDEVYPLCPPKFLFSLQHPEEAQPVVLIVRQDVILVPDGRLGGMGRVRL</sequence>
<protein>
    <submittedName>
        <fullName evidence="2">Uncharacterized protein</fullName>
    </submittedName>
</protein>
<name>A0A1A8XQI4_9RHOO</name>